<dbReference type="SUPFAM" id="SSF47370">
    <property type="entry name" value="Bromodomain"/>
    <property type="match status" value="1"/>
</dbReference>
<organism evidence="5">
    <name type="scientific">Physcomitrium patens</name>
    <name type="common">Spreading-leaved earth moss</name>
    <name type="synonym">Physcomitrella patens</name>
    <dbReference type="NCBI Taxonomy" id="3218"/>
    <lineage>
        <taxon>Eukaryota</taxon>
        <taxon>Viridiplantae</taxon>
        <taxon>Streptophyta</taxon>
        <taxon>Embryophyta</taxon>
        <taxon>Bryophyta</taxon>
        <taxon>Bryophytina</taxon>
        <taxon>Bryopsida</taxon>
        <taxon>Funariidae</taxon>
        <taxon>Funariales</taxon>
        <taxon>Funariaceae</taxon>
        <taxon>Physcomitrium</taxon>
    </lineage>
</organism>
<dbReference type="PANTHER" id="PTHR47809">
    <property type="entry name" value="DNA-BINDING BROMODOMAIN-CONTAINING PROTEIN"/>
    <property type="match status" value="1"/>
</dbReference>
<dbReference type="RefSeq" id="XP_024373196.1">
    <property type="nucleotide sequence ID" value="XM_024517428.2"/>
</dbReference>
<dbReference type="OrthoDB" id="21449at2759"/>
<dbReference type="STRING" id="3218.A0A2K1KMM7"/>
<dbReference type="PRINTS" id="PR00503">
    <property type="entry name" value="BROMODOMAIN"/>
</dbReference>
<protein>
    <recommendedName>
        <fullName evidence="4">Bromo domain-containing protein</fullName>
    </recommendedName>
</protein>
<dbReference type="EMBL" id="ABEU02000004">
    <property type="protein sequence ID" value="PNR55032.1"/>
    <property type="molecule type" value="Genomic_DNA"/>
</dbReference>
<dbReference type="Pfam" id="PF00439">
    <property type="entry name" value="Bromodomain"/>
    <property type="match status" value="1"/>
</dbReference>
<evidence type="ECO:0000256" key="1">
    <source>
        <dbReference type="ARBA" id="ARBA00023117"/>
    </source>
</evidence>
<dbReference type="InterPro" id="IPR018359">
    <property type="entry name" value="Bromodomain_CS"/>
</dbReference>
<proteinExistence type="predicted"/>
<dbReference type="GeneID" id="112281186"/>
<feature type="region of interest" description="Disordered" evidence="3">
    <location>
        <begin position="425"/>
        <end position="534"/>
    </location>
</feature>
<feature type="compositionally biased region" description="Basic residues" evidence="3">
    <location>
        <begin position="158"/>
        <end position="167"/>
    </location>
</feature>
<feature type="compositionally biased region" description="Basic and acidic residues" evidence="3">
    <location>
        <begin position="88"/>
        <end position="99"/>
    </location>
</feature>
<feature type="domain" description="Bromo" evidence="4">
    <location>
        <begin position="278"/>
        <end position="351"/>
    </location>
</feature>
<name>A0A2K1KMM7_PHYPA</name>
<feature type="region of interest" description="Disordered" evidence="3">
    <location>
        <begin position="556"/>
        <end position="581"/>
    </location>
</feature>
<evidence type="ECO:0000313" key="6">
    <source>
        <dbReference type="EnsemblPlants" id="Pp3c4_7890V3.1"/>
    </source>
</evidence>
<dbReference type="PaxDb" id="3218-PP1S143_150V6.1"/>
<dbReference type="Gene3D" id="1.20.920.10">
    <property type="entry name" value="Bromodomain-like"/>
    <property type="match status" value="1"/>
</dbReference>
<dbReference type="EnsemblPlants" id="Pp3c4_7890V3.8">
    <property type="protein sequence ID" value="Pp3c4_7890V3.8"/>
    <property type="gene ID" value="Pp3c4_7890"/>
</dbReference>
<dbReference type="PROSITE" id="PS50014">
    <property type="entry name" value="BROMODOMAIN_2"/>
    <property type="match status" value="1"/>
</dbReference>
<dbReference type="RefSeq" id="XP_024373197.1">
    <property type="nucleotide sequence ID" value="XM_024517429.2"/>
</dbReference>
<reference evidence="6" key="3">
    <citation type="submission" date="2020-12" db="UniProtKB">
        <authorList>
            <consortium name="EnsemblPlants"/>
        </authorList>
    </citation>
    <scope>IDENTIFICATION</scope>
</reference>
<evidence type="ECO:0000256" key="2">
    <source>
        <dbReference type="PROSITE-ProRule" id="PRU00035"/>
    </source>
</evidence>
<keyword evidence="1 2" id="KW-0103">Bromodomain</keyword>
<reference evidence="5 7" key="1">
    <citation type="journal article" date="2008" name="Science">
        <title>The Physcomitrella genome reveals evolutionary insights into the conquest of land by plants.</title>
        <authorList>
            <person name="Rensing S."/>
            <person name="Lang D."/>
            <person name="Zimmer A."/>
            <person name="Terry A."/>
            <person name="Salamov A."/>
            <person name="Shapiro H."/>
            <person name="Nishiyama T."/>
            <person name="Perroud P.-F."/>
            <person name="Lindquist E."/>
            <person name="Kamisugi Y."/>
            <person name="Tanahashi T."/>
            <person name="Sakakibara K."/>
            <person name="Fujita T."/>
            <person name="Oishi K."/>
            <person name="Shin-I T."/>
            <person name="Kuroki Y."/>
            <person name="Toyoda A."/>
            <person name="Suzuki Y."/>
            <person name="Hashimoto A."/>
            <person name="Yamaguchi K."/>
            <person name="Sugano A."/>
            <person name="Kohara Y."/>
            <person name="Fujiyama A."/>
            <person name="Anterola A."/>
            <person name="Aoki S."/>
            <person name="Ashton N."/>
            <person name="Barbazuk W.B."/>
            <person name="Barker E."/>
            <person name="Bennetzen J."/>
            <person name="Bezanilla M."/>
            <person name="Blankenship R."/>
            <person name="Cho S.H."/>
            <person name="Dutcher S."/>
            <person name="Estelle M."/>
            <person name="Fawcett J.A."/>
            <person name="Gundlach H."/>
            <person name="Hanada K."/>
            <person name="Heyl A."/>
            <person name="Hicks K.A."/>
            <person name="Hugh J."/>
            <person name="Lohr M."/>
            <person name="Mayer K."/>
            <person name="Melkozernov A."/>
            <person name="Murata T."/>
            <person name="Nelson D."/>
            <person name="Pils B."/>
            <person name="Prigge M."/>
            <person name="Reiss B."/>
            <person name="Renner T."/>
            <person name="Rombauts S."/>
            <person name="Rushton P."/>
            <person name="Sanderfoot A."/>
            <person name="Schween G."/>
            <person name="Shiu S.-H."/>
            <person name="Stueber K."/>
            <person name="Theodoulou F.L."/>
            <person name="Tu H."/>
            <person name="Van de Peer Y."/>
            <person name="Verrier P.J."/>
            <person name="Waters E."/>
            <person name="Wood A."/>
            <person name="Yang L."/>
            <person name="Cove D."/>
            <person name="Cuming A."/>
            <person name="Hasebe M."/>
            <person name="Lucas S."/>
            <person name="Mishler D.B."/>
            <person name="Reski R."/>
            <person name="Grigoriev I."/>
            <person name="Quatrano R.S."/>
            <person name="Boore J.L."/>
        </authorList>
    </citation>
    <scope>NUCLEOTIDE SEQUENCE [LARGE SCALE GENOMIC DNA]</scope>
    <source>
        <strain evidence="6 7">cv. Gransden 2004</strain>
    </source>
</reference>
<dbReference type="InterPro" id="IPR001487">
    <property type="entry name" value="Bromodomain"/>
</dbReference>
<dbReference type="SMART" id="SM00297">
    <property type="entry name" value="BROMO"/>
    <property type="match status" value="1"/>
</dbReference>
<dbReference type="KEGG" id="ppp:112281186"/>
<dbReference type="PROSITE" id="PS00633">
    <property type="entry name" value="BROMODOMAIN_1"/>
    <property type="match status" value="1"/>
</dbReference>
<dbReference type="AlphaFoldDB" id="A0A2K1KMM7"/>
<feature type="compositionally biased region" description="Basic and acidic residues" evidence="3">
    <location>
        <begin position="1"/>
        <end position="16"/>
    </location>
</feature>
<accession>A0A2K1KMM7</accession>
<feature type="region of interest" description="Disordered" evidence="3">
    <location>
        <begin position="1"/>
        <end position="192"/>
    </location>
</feature>
<reference evidence="5 7" key="2">
    <citation type="journal article" date="2018" name="Plant J.">
        <title>The Physcomitrella patens chromosome-scale assembly reveals moss genome structure and evolution.</title>
        <authorList>
            <person name="Lang D."/>
            <person name="Ullrich K.K."/>
            <person name="Murat F."/>
            <person name="Fuchs J."/>
            <person name="Jenkins J."/>
            <person name="Haas F.B."/>
            <person name="Piednoel M."/>
            <person name="Gundlach H."/>
            <person name="Van Bel M."/>
            <person name="Meyberg R."/>
            <person name="Vives C."/>
            <person name="Morata J."/>
            <person name="Symeonidi A."/>
            <person name="Hiss M."/>
            <person name="Muchero W."/>
            <person name="Kamisugi Y."/>
            <person name="Saleh O."/>
            <person name="Blanc G."/>
            <person name="Decker E.L."/>
            <person name="van Gessel N."/>
            <person name="Grimwood J."/>
            <person name="Hayes R.D."/>
            <person name="Graham S.W."/>
            <person name="Gunter L.E."/>
            <person name="McDaniel S.F."/>
            <person name="Hoernstein S.N.W."/>
            <person name="Larsson A."/>
            <person name="Li F.W."/>
            <person name="Perroud P.F."/>
            <person name="Phillips J."/>
            <person name="Ranjan P."/>
            <person name="Rokshar D.S."/>
            <person name="Rothfels C.J."/>
            <person name="Schneider L."/>
            <person name="Shu S."/>
            <person name="Stevenson D.W."/>
            <person name="Thummler F."/>
            <person name="Tillich M."/>
            <person name="Villarreal Aguilar J.C."/>
            <person name="Widiez T."/>
            <person name="Wong G.K."/>
            <person name="Wymore A."/>
            <person name="Zhang Y."/>
            <person name="Zimmer A.D."/>
            <person name="Quatrano R.S."/>
            <person name="Mayer K.F.X."/>
            <person name="Goodstein D."/>
            <person name="Casacuberta J.M."/>
            <person name="Vandepoele K."/>
            <person name="Reski R."/>
            <person name="Cuming A.C."/>
            <person name="Tuskan G.A."/>
            <person name="Maumus F."/>
            <person name="Salse J."/>
            <person name="Schmutz J."/>
            <person name="Rensing S.A."/>
        </authorList>
    </citation>
    <scope>NUCLEOTIDE SEQUENCE [LARGE SCALE GENOMIC DNA]</scope>
    <source>
        <strain evidence="6 7">cv. Gransden 2004</strain>
    </source>
</reference>
<keyword evidence="7" id="KW-1185">Reference proteome</keyword>
<sequence>MEGRRSRSKPAADVRPVDTPASPLLTKSAPKVPVTHVPPLQPKSSAKGAAAPVDTSKITVDDRCVPKVGGENKRKRAPRGPPGRNLKAKCELVNEDEAKAVSAPTADEEVLVSQSRLRESQGGTQVLRKVEDKSGTENDESVTDEGVNSKEKVEKRRGSSRLRIRPSKFRESLPISSSKVKGEEKSNEDSAKSIEVVLPVNAAIPSTAKSKENNRSTAGSSEVNTRELIARIFSKKKENKSTPTAVKDKELSTTAPVVPTIPDTVGLKAVLSALKRIMKMKEAGPFNKPVDPVKLGIPDYFEVVKRPMDLGTIRDRLEKGEVYNTVDDVFEDVALVWSNCRTYNDDGDPIMEFLKNLESTFQKLCLAAGFSFHAATATEANLDKSVNDQVHQQTNDQFKVSKKKKAKVVQPDAGTVLKTKVKRSAPVDQVMAESKAREQKNKVVGANLGDQDRDTMNAVENSGGDDKQLGSLQAEQELDNDENNNVNRESLQGPVKTPPMKEDGSAPSKTHRKSTSSRIATIPPKVKRPNGHSTLTHRQGCLCVVCVGRRKREAKLRKSGGALSKAAKASKKKSGGPNSDDIAVEAEEDLPFTDDAEDALYGYLQSHYAQGDIPANYQLPLRKLDPYVVEMSRILLGSKPGSIWNRPRSLGYVSAPLPARSVGIADAISLFSKSH</sequence>
<gene>
    <name evidence="6" type="primary">LOC112281186</name>
    <name evidence="5" type="ORF">PHYPA_005925</name>
</gene>
<dbReference type="Gramene" id="Pp3c4_7890V3.1">
    <property type="protein sequence ID" value="Pp3c4_7890V3.1"/>
    <property type="gene ID" value="Pp3c4_7890"/>
</dbReference>
<evidence type="ECO:0000313" key="5">
    <source>
        <dbReference type="EMBL" id="PNR55032.1"/>
    </source>
</evidence>
<dbReference type="InterPro" id="IPR036427">
    <property type="entry name" value="Bromodomain-like_sf"/>
</dbReference>
<evidence type="ECO:0000259" key="4">
    <source>
        <dbReference type="PROSITE" id="PS50014"/>
    </source>
</evidence>
<dbReference type="EnsemblPlants" id="Pp3c4_7890V3.7">
    <property type="protein sequence ID" value="Pp3c4_7890V3.7"/>
    <property type="gene ID" value="Pp3c4_7890"/>
</dbReference>
<feature type="compositionally biased region" description="Basic and acidic residues" evidence="3">
    <location>
        <begin position="180"/>
        <end position="192"/>
    </location>
</feature>
<dbReference type="PANTHER" id="PTHR47809:SF2">
    <property type="entry name" value="DNA-BINDING BROMODOMAIN-CONTAINING PROTEIN"/>
    <property type="match status" value="1"/>
</dbReference>
<evidence type="ECO:0000256" key="3">
    <source>
        <dbReference type="SAM" id="MobiDB-lite"/>
    </source>
</evidence>
<feature type="compositionally biased region" description="Basic and acidic residues" evidence="3">
    <location>
        <begin position="147"/>
        <end position="157"/>
    </location>
</feature>
<dbReference type="EnsemblPlants" id="Pp3c4_7890V3.1">
    <property type="protein sequence ID" value="Pp3c4_7890V3.1"/>
    <property type="gene ID" value="Pp3c4_7890"/>
</dbReference>
<dbReference type="Gramene" id="Pp3c4_7890V3.7">
    <property type="protein sequence ID" value="Pp3c4_7890V3.7"/>
    <property type="gene ID" value="Pp3c4_7890"/>
</dbReference>
<dbReference type="Gramene" id="Pp3c4_7890V3.8">
    <property type="protein sequence ID" value="Pp3c4_7890V3.8"/>
    <property type="gene ID" value="Pp3c4_7890"/>
</dbReference>
<evidence type="ECO:0000313" key="7">
    <source>
        <dbReference type="Proteomes" id="UP000006727"/>
    </source>
</evidence>
<dbReference type="Proteomes" id="UP000006727">
    <property type="component" value="Chromosome 4"/>
</dbReference>